<evidence type="ECO:0000256" key="1">
    <source>
        <dbReference type="SAM" id="MobiDB-lite"/>
    </source>
</evidence>
<proteinExistence type="predicted"/>
<gene>
    <name evidence="2" type="ORF">J0911_17075</name>
</gene>
<feature type="region of interest" description="Disordered" evidence="1">
    <location>
        <begin position="67"/>
        <end position="99"/>
    </location>
</feature>
<evidence type="ECO:0000313" key="2">
    <source>
        <dbReference type="EMBL" id="MBO0610739.1"/>
    </source>
</evidence>
<dbReference type="RefSeq" id="WP_207276646.1">
    <property type="nucleotide sequence ID" value="NZ_JAFMPK010000047.1"/>
</dbReference>
<organism evidence="2 3">
    <name type="scientific">Myceligenerans salitolerans</name>
    <dbReference type="NCBI Taxonomy" id="1230528"/>
    <lineage>
        <taxon>Bacteria</taxon>
        <taxon>Bacillati</taxon>
        <taxon>Actinomycetota</taxon>
        <taxon>Actinomycetes</taxon>
        <taxon>Micrococcales</taxon>
        <taxon>Promicromonosporaceae</taxon>
        <taxon>Myceligenerans</taxon>
    </lineage>
</organism>
<dbReference type="Pfam" id="PF14117">
    <property type="entry name" value="DUF4287"/>
    <property type="match status" value="1"/>
</dbReference>
<name>A0ABS3IED2_9MICO</name>
<reference evidence="3" key="1">
    <citation type="submission" date="2023-07" db="EMBL/GenBank/DDBJ databases">
        <title>Myceligenerans salitolerans sp. nov., a halotolerant actinomycete isolated from a salt lake in Xinjiang, China.</title>
        <authorList>
            <person name="Guan T."/>
        </authorList>
    </citation>
    <scope>NUCLEOTIDE SEQUENCE [LARGE SCALE GENOMIC DNA]</scope>
    <source>
        <strain evidence="3">XHU 5031</strain>
    </source>
</reference>
<keyword evidence="3" id="KW-1185">Reference proteome</keyword>
<comment type="caution">
    <text evidence="2">The sequence shown here is derived from an EMBL/GenBank/DDBJ whole genome shotgun (WGS) entry which is preliminary data.</text>
</comment>
<accession>A0ABS3IED2</accession>
<protein>
    <submittedName>
        <fullName evidence="2">DUF4287 domain-containing protein</fullName>
    </submittedName>
</protein>
<dbReference type="InterPro" id="IPR025629">
    <property type="entry name" value="DUF4287"/>
</dbReference>
<evidence type="ECO:0000313" key="3">
    <source>
        <dbReference type="Proteomes" id="UP000664617"/>
    </source>
</evidence>
<sequence>MSFQAYLDTIETRTGLTPRELIRLAEEQGFGLGSTATPVATWLKDTYGLGHGHAMAMTHVITKGDRISGKHVGSTGTHRDASDRLWLDGKDTRPPGPGS</sequence>
<dbReference type="Proteomes" id="UP000664617">
    <property type="component" value="Unassembled WGS sequence"/>
</dbReference>
<feature type="compositionally biased region" description="Basic and acidic residues" evidence="1">
    <location>
        <begin position="77"/>
        <end position="93"/>
    </location>
</feature>
<dbReference type="EMBL" id="JAFMPK010000047">
    <property type="protein sequence ID" value="MBO0610739.1"/>
    <property type="molecule type" value="Genomic_DNA"/>
</dbReference>